<dbReference type="Proteomes" id="UP000250462">
    <property type="component" value="Unassembled WGS sequence"/>
</dbReference>
<evidence type="ECO:0000256" key="1">
    <source>
        <dbReference type="ARBA" id="ARBA00006484"/>
    </source>
</evidence>
<keyword evidence="2" id="KW-0560">Oxidoreductase</keyword>
<dbReference type="PROSITE" id="PS00061">
    <property type="entry name" value="ADH_SHORT"/>
    <property type="match status" value="1"/>
</dbReference>
<gene>
    <name evidence="3" type="ORF">DPM12_05665</name>
</gene>
<dbReference type="InterPro" id="IPR020904">
    <property type="entry name" value="Sc_DH/Rdtase_CS"/>
</dbReference>
<dbReference type="PRINTS" id="PR00080">
    <property type="entry name" value="SDRFAMILY"/>
</dbReference>
<sequence>MADESPTNEEFDMDLGMTGRTVIVTGAPGGIGRHIARTFAAEGANVVVTYRQAHDDAERLAKEFDGRGLAVPYNMADDDAAGRLVERVLEWAGRIDVLVNNAVYWGADAPTPGRAFESVPDERWLGVVRTNIEGALRLSRAVAPVMREQKWGRMVHISSSIATDGMAGAEYYGTAKAALHGFSRSAAFNLGSDGDILSNVVMPGLTRTETNEHIITEEIEQHITSVTPLGRLLNASEIAGPVAFLGSAANTGITGQAITVTGGA</sequence>
<dbReference type="PANTHER" id="PTHR42879">
    <property type="entry name" value="3-OXOACYL-(ACYL-CARRIER-PROTEIN) REDUCTASE"/>
    <property type="match status" value="1"/>
</dbReference>
<proteinExistence type="inferred from homology"/>
<dbReference type="Pfam" id="PF13561">
    <property type="entry name" value="adh_short_C2"/>
    <property type="match status" value="1"/>
</dbReference>
<dbReference type="InterPro" id="IPR002347">
    <property type="entry name" value="SDR_fam"/>
</dbReference>
<evidence type="ECO:0000313" key="4">
    <source>
        <dbReference type="Proteomes" id="UP000250462"/>
    </source>
</evidence>
<dbReference type="InterPro" id="IPR036291">
    <property type="entry name" value="NAD(P)-bd_dom_sf"/>
</dbReference>
<dbReference type="CDD" id="cd05233">
    <property type="entry name" value="SDR_c"/>
    <property type="match status" value="1"/>
</dbReference>
<reference evidence="3 4" key="1">
    <citation type="submission" date="2018-06" db="EMBL/GenBank/DDBJ databases">
        <title>Phytoactinopolyspora halophila sp. nov., a novel halophilic actinomycete isolated from a saline soil in China.</title>
        <authorList>
            <person name="Tang S.-K."/>
        </authorList>
    </citation>
    <scope>NUCLEOTIDE SEQUENCE [LARGE SCALE GENOMIC DNA]</scope>
    <source>
        <strain evidence="3 4">YIM 96934</strain>
    </source>
</reference>
<dbReference type="Gene3D" id="3.40.50.720">
    <property type="entry name" value="NAD(P)-binding Rossmann-like Domain"/>
    <property type="match status" value="1"/>
</dbReference>
<dbReference type="EMBL" id="QMIG01000003">
    <property type="protein sequence ID" value="RAW17492.1"/>
    <property type="molecule type" value="Genomic_DNA"/>
</dbReference>
<evidence type="ECO:0000256" key="2">
    <source>
        <dbReference type="ARBA" id="ARBA00023002"/>
    </source>
</evidence>
<protein>
    <submittedName>
        <fullName evidence="3">SDR family NAD(P)-dependent oxidoreductase</fullName>
    </submittedName>
</protein>
<dbReference type="GO" id="GO:0016491">
    <property type="term" value="F:oxidoreductase activity"/>
    <property type="evidence" value="ECO:0007669"/>
    <property type="project" value="UniProtKB-KW"/>
</dbReference>
<dbReference type="FunFam" id="3.40.50.720:FF:000084">
    <property type="entry name" value="Short-chain dehydrogenase reductase"/>
    <property type="match status" value="1"/>
</dbReference>
<comment type="caution">
    <text evidence="3">The sequence shown here is derived from an EMBL/GenBank/DDBJ whole genome shotgun (WGS) entry which is preliminary data.</text>
</comment>
<comment type="similarity">
    <text evidence="1">Belongs to the short-chain dehydrogenases/reductases (SDR) family.</text>
</comment>
<dbReference type="PRINTS" id="PR00081">
    <property type="entry name" value="GDHRDH"/>
</dbReference>
<name>A0A329R1Y9_9ACTN</name>
<accession>A0A329R1Y9</accession>
<dbReference type="InterPro" id="IPR050259">
    <property type="entry name" value="SDR"/>
</dbReference>
<dbReference type="AlphaFoldDB" id="A0A329R1Y9"/>
<dbReference type="SUPFAM" id="SSF51735">
    <property type="entry name" value="NAD(P)-binding Rossmann-fold domains"/>
    <property type="match status" value="1"/>
</dbReference>
<organism evidence="3 4">
    <name type="scientific">Phytoactinopolyspora halophila</name>
    <dbReference type="NCBI Taxonomy" id="1981511"/>
    <lineage>
        <taxon>Bacteria</taxon>
        <taxon>Bacillati</taxon>
        <taxon>Actinomycetota</taxon>
        <taxon>Actinomycetes</taxon>
        <taxon>Jiangellales</taxon>
        <taxon>Jiangellaceae</taxon>
        <taxon>Phytoactinopolyspora</taxon>
    </lineage>
</organism>
<keyword evidence="4" id="KW-1185">Reference proteome</keyword>
<dbReference type="PANTHER" id="PTHR42879:SF2">
    <property type="entry name" value="3-OXOACYL-[ACYL-CARRIER-PROTEIN] REDUCTASE FABG"/>
    <property type="match status" value="1"/>
</dbReference>
<dbReference type="GO" id="GO:0032787">
    <property type="term" value="P:monocarboxylic acid metabolic process"/>
    <property type="evidence" value="ECO:0007669"/>
    <property type="project" value="UniProtKB-ARBA"/>
</dbReference>
<evidence type="ECO:0000313" key="3">
    <source>
        <dbReference type="EMBL" id="RAW17492.1"/>
    </source>
</evidence>